<name>A0A418W667_9SPHN</name>
<keyword evidence="1" id="KW-0812">Transmembrane</keyword>
<comment type="caution">
    <text evidence="2">The sequence shown here is derived from an EMBL/GenBank/DDBJ whole genome shotgun (WGS) entry which is preliminary data.</text>
</comment>
<proteinExistence type="predicted"/>
<gene>
    <name evidence="2" type="ORF">D3876_16340</name>
</gene>
<evidence type="ECO:0000313" key="3">
    <source>
        <dbReference type="Proteomes" id="UP000286100"/>
    </source>
</evidence>
<evidence type="ECO:0000256" key="1">
    <source>
        <dbReference type="SAM" id="Phobius"/>
    </source>
</evidence>
<dbReference type="OrthoDB" id="7581964at2"/>
<dbReference type="RefSeq" id="WP_119764314.1">
    <property type="nucleotide sequence ID" value="NZ_QYUM01000004.1"/>
</dbReference>
<keyword evidence="1" id="KW-0472">Membrane</keyword>
<protein>
    <submittedName>
        <fullName evidence="2">Uncharacterized protein</fullName>
    </submittedName>
</protein>
<dbReference type="Proteomes" id="UP000286100">
    <property type="component" value="Unassembled WGS sequence"/>
</dbReference>
<sequence>MESVFATLAHFSISVGPALLMFAAFALVFGGLRLIRTGGDRKKGVLMLVCAAVFVANVMIWTL</sequence>
<dbReference type="AlphaFoldDB" id="A0A418W667"/>
<organism evidence="2 3">
    <name type="scientific">Sphingomonas cavernae</name>
    <dbReference type="NCBI Taxonomy" id="2320861"/>
    <lineage>
        <taxon>Bacteria</taxon>
        <taxon>Pseudomonadati</taxon>
        <taxon>Pseudomonadota</taxon>
        <taxon>Alphaproteobacteria</taxon>
        <taxon>Sphingomonadales</taxon>
        <taxon>Sphingomonadaceae</taxon>
        <taxon>Sphingomonas</taxon>
    </lineage>
</organism>
<accession>A0A418W667</accession>
<feature type="transmembrane region" description="Helical" evidence="1">
    <location>
        <begin position="12"/>
        <end position="32"/>
    </location>
</feature>
<keyword evidence="1" id="KW-1133">Transmembrane helix</keyword>
<keyword evidence="3" id="KW-1185">Reference proteome</keyword>
<dbReference type="EMBL" id="QYUM01000004">
    <property type="protein sequence ID" value="RJF85502.1"/>
    <property type="molecule type" value="Genomic_DNA"/>
</dbReference>
<reference evidence="2 3" key="1">
    <citation type="submission" date="2018-09" db="EMBL/GenBank/DDBJ databases">
        <authorList>
            <person name="Zhu H."/>
        </authorList>
    </citation>
    <scope>NUCLEOTIDE SEQUENCE [LARGE SCALE GENOMIC DNA]</scope>
    <source>
        <strain evidence="2 3">K2R01-6</strain>
    </source>
</reference>
<feature type="transmembrane region" description="Helical" evidence="1">
    <location>
        <begin position="44"/>
        <end position="62"/>
    </location>
</feature>
<evidence type="ECO:0000313" key="2">
    <source>
        <dbReference type="EMBL" id="RJF85502.1"/>
    </source>
</evidence>